<dbReference type="CDD" id="cd12203">
    <property type="entry name" value="GT1"/>
    <property type="match status" value="1"/>
</dbReference>
<evidence type="ECO:0000256" key="1">
    <source>
        <dbReference type="ARBA" id="ARBA00004123"/>
    </source>
</evidence>
<keyword evidence="2" id="KW-0805">Transcription regulation</keyword>
<dbReference type="InterPro" id="IPR044822">
    <property type="entry name" value="Myb_DNA-bind_4"/>
</dbReference>
<evidence type="ECO:0000256" key="6">
    <source>
        <dbReference type="SAM" id="MobiDB-lite"/>
    </source>
</evidence>
<name>A0AA89BBZ4_9ASTE</name>
<dbReference type="GO" id="GO:0005634">
    <property type="term" value="C:nucleus"/>
    <property type="evidence" value="ECO:0007669"/>
    <property type="project" value="UniProtKB-SubCell"/>
</dbReference>
<dbReference type="InterPro" id="IPR001005">
    <property type="entry name" value="SANT/Myb"/>
</dbReference>
<dbReference type="Pfam" id="PF13837">
    <property type="entry name" value="Myb_DNA-bind_4"/>
    <property type="match status" value="1"/>
</dbReference>
<dbReference type="PANTHER" id="PTHR21654:SF84">
    <property type="entry name" value="SI:DKEY-66I24.7"/>
    <property type="match status" value="1"/>
</dbReference>
<comment type="subcellular location">
    <subcellularLocation>
        <location evidence="1">Nucleus</location>
    </subcellularLocation>
</comment>
<dbReference type="PROSITE" id="PS50090">
    <property type="entry name" value="MYB_LIKE"/>
    <property type="match status" value="1"/>
</dbReference>
<keyword evidence="5" id="KW-0539">Nucleus</keyword>
<feature type="region of interest" description="Disordered" evidence="6">
    <location>
        <begin position="174"/>
        <end position="249"/>
    </location>
</feature>
<dbReference type="Proteomes" id="UP001188597">
    <property type="component" value="Unassembled WGS sequence"/>
</dbReference>
<organism evidence="8 9">
    <name type="scientific">Escallonia herrerae</name>
    <dbReference type="NCBI Taxonomy" id="1293975"/>
    <lineage>
        <taxon>Eukaryota</taxon>
        <taxon>Viridiplantae</taxon>
        <taxon>Streptophyta</taxon>
        <taxon>Embryophyta</taxon>
        <taxon>Tracheophyta</taxon>
        <taxon>Spermatophyta</taxon>
        <taxon>Magnoliopsida</taxon>
        <taxon>eudicotyledons</taxon>
        <taxon>Gunneridae</taxon>
        <taxon>Pentapetalae</taxon>
        <taxon>asterids</taxon>
        <taxon>campanulids</taxon>
        <taxon>Escalloniales</taxon>
        <taxon>Escalloniaceae</taxon>
        <taxon>Escallonia</taxon>
    </lineage>
</organism>
<sequence>MFGGGGGRDGRTLGRLTHLMMPLPSRLDPLPAVGGGGGGGEQWSRQETGDFIAIRGELERDFTSAKRNKTLWEVVAALKMKERGYTRTPQQCKCKWKNLVKSFRPVQLTVKDYRDKNAYTPCTLIPYTGRGKYGKETSDADNGRQCPFFEELHAVFTNREKNMQWLLLESEAGSARATKRGRGKRISGDKSSDELSGEGDEDENESDEEKITRSSNPRKRKAEKEKRLQTSATEKHLRQPNVGSLDSTSGSSLCTIQEMLRHFLQQQQIIDLQWRELMEKHAHQRQLFEQEWRQSMEKLEKEKLMIEQAWRERDEQRRVREESRAEKRDALLTTLLNKLLRDSHI</sequence>
<evidence type="ECO:0000256" key="3">
    <source>
        <dbReference type="ARBA" id="ARBA00023125"/>
    </source>
</evidence>
<reference evidence="8" key="1">
    <citation type="submission" date="2022-12" db="EMBL/GenBank/DDBJ databases">
        <title>Draft genome assemblies for two species of Escallonia (Escalloniales).</title>
        <authorList>
            <person name="Chanderbali A."/>
            <person name="Dervinis C."/>
            <person name="Anghel I."/>
            <person name="Soltis D."/>
            <person name="Soltis P."/>
            <person name="Zapata F."/>
        </authorList>
    </citation>
    <scope>NUCLEOTIDE SEQUENCE</scope>
    <source>
        <strain evidence="8">UCBG64.0493</strain>
        <tissue evidence="8">Leaf</tissue>
    </source>
</reference>
<keyword evidence="9" id="KW-1185">Reference proteome</keyword>
<feature type="domain" description="Myb-like" evidence="7">
    <location>
        <begin position="43"/>
        <end position="100"/>
    </location>
</feature>
<gene>
    <name evidence="8" type="ORF">RJ639_034145</name>
</gene>
<dbReference type="EMBL" id="JAVXUP010000188">
    <property type="protein sequence ID" value="KAK3034903.1"/>
    <property type="molecule type" value="Genomic_DNA"/>
</dbReference>
<keyword evidence="4" id="KW-0804">Transcription</keyword>
<dbReference type="Gene3D" id="1.10.10.60">
    <property type="entry name" value="Homeodomain-like"/>
    <property type="match status" value="1"/>
</dbReference>
<feature type="compositionally biased region" description="Basic and acidic residues" evidence="6">
    <location>
        <begin position="222"/>
        <end position="237"/>
    </location>
</feature>
<proteinExistence type="predicted"/>
<dbReference type="PANTHER" id="PTHR21654">
    <property type="entry name" value="FI21293P1"/>
    <property type="match status" value="1"/>
</dbReference>
<evidence type="ECO:0000313" key="8">
    <source>
        <dbReference type="EMBL" id="KAK3034903.1"/>
    </source>
</evidence>
<accession>A0AA89BBZ4</accession>
<dbReference type="GO" id="GO:0003677">
    <property type="term" value="F:DNA binding"/>
    <property type="evidence" value="ECO:0007669"/>
    <property type="project" value="UniProtKB-KW"/>
</dbReference>
<evidence type="ECO:0000256" key="2">
    <source>
        <dbReference type="ARBA" id="ARBA00023015"/>
    </source>
</evidence>
<protein>
    <recommendedName>
        <fullName evidence="7">Myb-like domain-containing protein</fullName>
    </recommendedName>
</protein>
<evidence type="ECO:0000313" key="9">
    <source>
        <dbReference type="Proteomes" id="UP001188597"/>
    </source>
</evidence>
<dbReference type="GO" id="GO:0006355">
    <property type="term" value="P:regulation of DNA-templated transcription"/>
    <property type="evidence" value="ECO:0007669"/>
    <property type="project" value="UniProtKB-ARBA"/>
</dbReference>
<evidence type="ECO:0000256" key="4">
    <source>
        <dbReference type="ARBA" id="ARBA00023163"/>
    </source>
</evidence>
<comment type="caution">
    <text evidence="8">The sequence shown here is derived from an EMBL/GenBank/DDBJ whole genome shotgun (WGS) entry which is preliminary data.</text>
</comment>
<keyword evidence="3" id="KW-0238">DNA-binding</keyword>
<dbReference type="FunFam" id="1.10.10.60:FF:000032">
    <property type="entry name" value="Zinc finger and SCAN domain-containing 20"/>
    <property type="match status" value="1"/>
</dbReference>
<evidence type="ECO:0000256" key="5">
    <source>
        <dbReference type="ARBA" id="ARBA00023242"/>
    </source>
</evidence>
<evidence type="ECO:0000259" key="7">
    <source>
        <dbReference type="PROSITE" id="PS50090"/>
    </source>
</evidence>
<feature type="compositionally biased region" description="Acidic residues" evidence="6">
    <location>
        <begin position="195"/>
        <end position="208"/>
    </location>
</feature>
<dbReference type="AlphaFoldDB" id="A0AA89BBZ4"/>